<sequence length="259" mass="29493">LSFIPTVFLQQINHLQQNTSEVLYHSLSERDLQIANWKQENEKLKKSYSLTAGLVTSLQKDITSKDQKIQQLKMDAEKFRRESREKDTQLAHVSAQIVDKIKQIQASNKEYIQRETLLREEIRAKDSEMEDVSGSIELLKKSLDGFQDFLKTSYCSSSLREEMCHLQALCLSPPASGVQASVCEVLCSLLRWVDAVERLLQDVGIDASDSEKGSLFLKTFCLFSHGDSLHHLLMGLPVLKPSELFMVLILSCRDFVVVR</sequence>
<dbReference type="PANTHER" id="PTHR18853">
    <property type="entry name" value="FORKHEAD-ASSOCIATED DOMAIN-CONTAINING PROTEIN 1-RELATED"/>
    <property type="match status" value="1"/>
</dbReference>
<evidence type="ECO:0000313" key="3">
    <source>
        <dbReference type="Proteomes" id="UP000694545"/>
    </source>
</evidence>
<dbReference type="PANTHER" id="PTHR18853:SF7">
    <property type="entry name" value="FORKHEAD-ASSOCIATED DOMAIN-CONTAINING PROTEIN 1"/>
    <property type="match status" value="1"/>
</dbReference>
<protein>
    <submittedName>
        <fullName evidence="2">Uncharacterized protein</fullName>
    </submittedName>
</protein>
<keyword evidence="3" id="KW-1185">Reference proteome</keyword>
<accession>A0A8D2KWJ0</accession>
<keyword evidence="1" id="KW-0175">Coiled coil</keyword>
<proteinExistence type="predicted"/>
<reference evidence="2" key="2">
    <citation type="submission" date="2025-09" db="UniProtKB">
        <authorList>
            <consortium name="Ensembl"/>
        </authorList>
    </citation>
    <scope>IDENTIFICATION</scope>
</reference>
<dbReference type="AlphaFoldDB" id="A0A8D2KWJ0"/>
<organism evidence="2 3">
    <name type="scientific">Varanus komodoensis</name>
    <name type="common">Komodo dragon</name>
    <dbReference type="NCBI Taxonomy" id="61221"/>
    <lineage>
        <taxon>Eukaryota</taxon>
        <taxon>Metazoa</taxon>
        <taxon>Chordata</taxon>
        <taxon>Craniata</taxon>
        <taxon>Vertebrata</taxon>
        <taxon>Euteleostomi</taxon>
        <taxon>Lepidosauria</taxon>
        <taxon>Squamata</taxon>
        <taxon>Bifurcata</taxon>
        <taxon>Unidentata</taxon>
        <taxon>Episquamata</taxon>
        <taxon>Toxicofera</taxon>
        <taxon>Anguimorpha</taxon>
        <taxon>Paleoanguimorpha</taxon>
        <taxon>Varanoidea</taxon>
        <taxon>Varanidae</taxon>
        <taxon>Varanus</taxon>
    </lineage>
</organism>
<feature type="coiled-coil region" evidence="1">
    <location>
        <begin position="27"/>
        <end position="89"/>
    </location>
</feature>
<dbReference type="Proteomes" id="UP000694545">
    <property type="component" value="Unplaced"/>
</dbReference>
<name>A0A8D2KWJ0_VARKO</name>
<reference evidence="2" key="1">
    <citation type="submission" date="2025-08" db="UniProtKB">
        <authorList>
            <consortium name="Ensembl"/>
        </authorList>
    </citation>
    <scope>IDENTIFICATION</scope>
</reference>
<evidence type="ECO:0000256" key="1">
    <source>
        <dbReference type="SAM" id="Coils"/>
    </source>
</evidence>
<evidence type="ECO:0000313" key="2">
    <source>
        <dbReference type="Ensembl" id="ENSVKKP00000013379.1"/>
    </source>
</evidence>
<dbReference type="InterPro" id="IPR052642">
    <property type="entry name" value="CC-FHA_domain"/>
</dbReference>
<dbReference type="OMA" id="LSSRCYM"/>
<dbReference type="Ensembl" id="ENSVKKT00000013700.1">
    <property type="protein sequence ID" value="ENSVKKP00000013379.1"/>
    <property type="gene ID" value="ENSVKKG00000009238.1"/>
</dbReference>